<dbReference type="SUPFAM" id="SSF56935">
    <property type="entry name" value="Porins"/>
    <property type="match status" value="1"/>
</dbReference>
<name>A0A090WS64_9FLAO</name>
<dbReference type="GO" id="GO:0015344">
    <property type="term" value="F:siderophore uptake transmembrane transporter activity"/>
    <property type="evidence" value="ECO:0007669"/>
    <property type="project" value="TreeGrafter"/>
</dbReference>
<comment type="subcellular location">
    <subcellularLocation>
        <location evidence="1 10">Cell outer membrane</location>
        <topology evidence="1 10">Multi-pass membrane protein</topology>
    </subcellularLocation>
</comment>
<protein>
    <submittedName>
        <fullName evidence="12">Probable tonB-dependent receptor yncD</fullName>
    </submittedName>
</protein>
<evidence type="ECO:0000256" key="3">
    <source>
        <dbReference type="ARBA" id="ARBA00022452"/>
    </source>
</evidence>
<keyword evidence="6" id="KW-0798">TonB box</keyword>
<dbReference type="EMBL" id="BBNU01000008">
    <property type="protein sequence ID" value="GAL79856.1"/>
    <property type="molecule type" value="Genomic_DNA"/>
</dbReference>
<comment type="similarity">
    <text evidence="10">Belongs to the TonB-dependent receptor family.</text>
</comment>
<evidence type="ECO:0000256" key="9">
    <source>
        <dbReference type="ARBA" id="ARBA00023237"/>
    </source>
</evidence>
<dbReference type="GO" id="GO:0009279">
    <property type="term" value="C:cell outer membrane"/>
    <property type="evidence" value="ECO:0007669"/>
    <property type="project" value="UniProtKB-SubCell"/>
</dbReference>
<evidence type="ECO:0000256" key="7">
    <source>
        <dbReference type="ARBA" id="ARBA00023136"/>
    </source>
</evidence>
<evidence type="ECO:0000256" key="5">
    <source>
        <dbReference type="ARBA" id="ARBA00022729"/>
    </source>
</evidence>
<dbReference type="PANTHER" id="PTHR30069:SF29">
    <property type="entry name" value="HEMOGLOBIN AND HEMOGLOBIN-HAPTOGLOBIN-BINDING PROTEIN 1-RELATED"/>
    <property type="match status" value="1"/>
</dbReference>
<keyword evidence="5" id="KW-0732">Signal</keyword>
<evidence type="ECO:0000313" key="13">
    <source>
        <dbReference type="Proteomes" id="UP000029643"/>
    </source>
</evidence>
<evidence type="ECO:0000256" key="1">
    <source>
        <dbReference type="ARBA" id="ARBA00004571"/>
    </source>
</evidence>
<keyword evidence="4 10" id="KW-0812">Transmembrane</keyword>
<dbReference type="Proteomes" id="UP000029643">
    <property type="component" value="Unassembled WGS sequence"/>
</dbReference>
<keyword evidence="2 10" id="KW-0813">Transport</keyword>
<keyword evidence="7 10" id="KW-0472">Membrane</keyword>
<evidence type="ECO:0000256" key="10">
    <source>
        <dbReference type="PROSITE-ProRule" id="PRU01360"/>
    </source>
</evidence>
<proteinExistence type="inferred from homology"/>
<keyword evidence="3 10" id="KW-1134">Transmembrane beta strand</keyword>
<dbReference type="InterPro" id="IPR039426">
    <property type="entry name" value="TonB-dep_rcpt-like"/>
</dbReference>
<evidence type="ECO:0000256" key="4">
    <source>
        <dbReference type="ARBA" id="ARBA00022692"/>
    </source>
</evidence>
<dbReference type="InterPro" id="IPR036942">
    <property type="entry name" value="Beta-barrel_TonB_sf"/>
</dbReference>
<dbReference type="InterPro" id="IPR000531">
    <property type="entry name" value="Beta-barrel_TonB"/>
</dbReference>
<feature type="domain" description="TonB-dependent receptor-like beta-barrel" evidence="11">
    <location>
        <begin position="8"/>
        <end position="213"/>
    </location>
</feature>
<evidence type="ECO:0000256" key="6">
    <source>
        <dbReference type="ARBA" id="ARBA00023077"/>
    </source>
</evidence>
<dbReference type="PANTHER" id="PTHR30069">
    <property type="entry name" value="TONB-DEPENDENT OUTER MEMBRANE RECEPTOR"/>
    <property type="match status" value="1"/>
</dbReference>
<sequence length="219" mass="25256">MEKFNYTLGGEFFKDRYISKNYENLYEEAPEGSGSVEGDKFSDFKENRTYYNLFFESNYQASEKTMLSFGLNLNKTAYTLSDRFISDENPDQSGDYSFKAILSPKFGISHQLSKHISLYSNISHGFSPPSTQETLLPDGLINTDIKPETGWNFELGTRSAFYNNRLQFNLALYRLDVRNLLVARRTGNDQFIGVNAGRTLHNGLETVIKYQWLTSKKYR</sequence>
<dbReference type="AlphaFoldDB" id="A0A090WS64"/>
<keyword evidence="8 12" id="KW-0675">Receptor</keyword>
<evidence type="ECO:0000313" key="12">
    <source>
        <dbReference type="EMBL" id="GAL79856.1"/>
    </source>
</evidence>
<accession>A0A090WS64</accession>
<evidence type="ECO:0000259" key="11">
    <source>
        <dbReference type="Pfam" id="PF00593"/>
    </source>
</evidence>
<keyword evidence="9 10" id="KW-0998">Cell outer membrane</keyword>
<dbReference type="GO" id="GO:0044718">
    <property type="term" value="P:siderophore transmembrane transport"/>
    <property type="evidence" value="ECO:0007669"/>
    <property type="project" value="TreeGrafter"/>
</dbReference>
<evidence type="ECO:0000256" key="2">
    <source>
        <dbReference type="ARBA" id="ARBA00022448"/>
    </source>
</evidence>
<dbReference type="PROSITE" id="PS52016">
    <property type="entry name" value="TONB_DEPENDENT_REC_3"/>
    <property type="match status" value="1"/>
</dbReference>
<dbReference type="RefSeq" id="WP_052416030.1">
    <property type="nucleotide sequence ID" value="NZ_BBNU01000008.1"/>
</dbReference>
<reference evidence="12 13" key="1">
    <citation type="journal article" date="2014" name="Genome Announc.">
        <title>Draft Genome Sequences of Marine Flavobacterium Algibacter lectus Strains SS8 and NR4.</title>
        <authorList>
            <person name="Takatani N."/>
            <person name="Nakanishi M."/>
            <person name="Meirelles P."/>
            <person name="Mino S."/>
            <person name="Suda W."/>
            <person name="Oshima K."/>
            <person name="Hattori M."/>
            <person name="Ohkuma M."/>
            <person name="Hosokawa M."/>
            <person name="Miyashita K."/>
            <person name="Thompson F.L."/>
            <person name="Niwa A."/>
            <person name="Sawabe T."/>
            <person name="Sawabe T."/>
        </authorList>
    </citation>
    <scope>NUCLEOTIDE SEQUENCE [LARGE SCALE GENOMIC DNA]</scope>
    <source>
        <strain evidence="13">JCM19274</strain>
    </source>
</reference>
<organism evidence="12 13">
    <name type="scientific">Algibacter lectus</name>
    <dbReference type="NCBI Taxonomy" id="221126"/>
    <lineage>
        <taxon>Bacteria</taxon>
        <taxon>Pseudomonadati</taxon>
        <taxon>Bacteroidota</taxon>
        <taxon>Flavobacteriia</taxon>
        <taxon>Flavobacteriales</taxon>
        <taxon>Flavobacteriaceae</taxon>
        <taxon>Algibacter</taxon>
    </lineage>
</organism>
<comment type="caution">
    <text evidence="12">The sequence shown here is derived from an EMBL/GenBank/DDBJ whole genome shotgun (WGS) entry which is preliminary data.</text>
</comment>
<evidence type="ECO:0000256" key="8">
    <source>
        <dbReference type="ARBA" id="ARBA00023170"/>
    </source>
</evidence>
<gene>
    <name evidence="12" type="ORF">JCM19274_2528</name>
</gene>
<dbReference type="Gene3D" id="2.40.170.20">
    <property type="entry name" value="TonB-dependent receptor, beta-barrel domain"/>
    <property type="match status" value="1"/>
</dbReference>
<dbReference type="Pfam" id="PF00593">
    <property type="entry name" value="TonB_dep_Rec_b-barrel"/>
    <property type="match status" value="1"/>
</dbReference>